<evidence type="ECO:0000256" key="6">
    <source>
        <dbReference type="ARBA" id="ARBA00023315"/>
    </source>
</evidence>
<dbReference type="KEGG" id="osu:NT6N_28200"/>
<dbReference type="InterPro" id="IPR004960">
    <property type="entry name" value="LipA_acyltrans"/>
</dbReference>
<evidence type="ECO:0000256" key="1">
    <source>
        <dbReference type="ARBA" id="ARBA00004533"/>
    </source>
</evidence>
<evidence type="ECO:0000256" key="7">
    <source>
        <dbReference type="SAM" id="Phobius"/>
    </source>
</evidence>
<keyword evidence="4" id="KW-0808">Transferase</keyword>
<sequence>MAVNQGTNYSRLGLFGDMPTRMMIYVIKAFPNMPHFIEGALLYFFSFVVFVLARPQREAIRANLKIIHRDLAFCEGYVGAYMVFVNFGWNYIDSLRVKHGQNVVTWDMQGEDTLDEIRNSGEAAIIFTTHTGNYDLAASLFAAEFERVLHTVRMPERSPELQKIREKELADATANNSHFRVHYNKQDNLLGIELARLLTEGELLAIQCDRVVGQVVELKVPLNSGDTWFRVPKGPMTLACFSRCPCYPLYVIRERRRHYRVIFEPSLEVSPEGSTRKPREIDYANAWVQRLMRFLDQHSSQWFVFEEAFVKKS</sequence>
<comment type="subcellular location">
    <subcellularLocation>
        <location evidence="1">Cell inner membrane</location>
    </subcellularLocation>
</comment>
<evidence type="ECO:0000256" key="4">
    <source>
        <dbReference type="ARBA" id="ARBA00022679"/>
    </source>
</evidence>
<dbReference type="PANTHER" id="PTHR30606">
    <property type="entry name" value="LIPID A BIOSYNTHESIS LAUROYL ACYLTRANSFERASE"/>
    <property type="match status" value="1"/>
</dbReference>
<dbReference type="PANTHER" id="PTHR30606:SF10">
    <property type="entry name" value="PHOSPHATIDYLINOSITOL MANNOSIDE ACYLTRANSFERASE"/>
    <property type="match status" value="1"/>
</dbReference>
<dbReference type="AlphaFoldDB" id="A0AAT9FP31"/>
<keyword evidence="3" id="KW-0997">Cell inner membrane</keyword>
<gene>
    <name evidence="8" type="ORF">NT6N_28200</name>
</gene>
<dbReference type="GO" id="GO:0005886">
    <property type="term" value="C:plasma membrane"/>
    <property type="evidence" value="ECO:0007669"/>
    <property type="project" value="UniProtKB-SubCell"/>
</dbReference>
<evidence type="ECO:0000256" key="2">
    <source>
        <dbReference type="ARBA" id="ARBA00022475"/>
    </source>
</evidence>
<evidence type="ECO:0008006" key="9">
    <source>
        <dbReference type="Google" id="ProtNLM"/>
    </source>
</evidence>
<accession>A0AAT9FP31</accession>
<keyword evidence="5 7" id="KW-0472">Membrane</keyword>
<reference evidence="8" key="1">
    <citation type="submission" date="2024-07" db="EMBL/GenBank/DDBJ databases">
        <title>Complete genome sequence of Verrucomicrobiaceae bacterium NT6N.</title>
        <authorList>
            <person name="Huang C."/>
            <person name="Takami H."/>
            <person name="Hamasaki K."/>
        </authorList>
    </citation>
    <scope>NUCLEOTIDE SEQUENCE</scope>
    <source>
        <strain evidence="8">NT6N</strain>
    </source>
</reference>
<dbReference type="EMBL" id="AP026866">
    <property type="protein sequence ID" value="BDS07780.1"/>
    <property type="molecule type" value="Genomic_DNA"/>
</dbReference>
<dbReference type="GO" id="GO:0009247">
    <property type="term" value="P:glycolipid biosynthetic process"/>
    <property type="evidence" value="ECO:0007669"/>
    <property type="project" value="UniProtKB-ARBA"/>
</dbReference>
<protein>
    <recommendedName>
        <fullName evidence="9">Lipid A biosynthesis acyltransferase</fullName>
    </recommendedName>
</protein>
<keyword evidence="7" id="KW-1133">Transmembrane helix</keyword>
<evidence type="ECO:0000313" key="8">
    <source>
        <dbReference type="EMBL" id="BDS07780.1"/>
    </source>
</evidence>
<keyword evidence="7" id="KW-0812">Transmembrane</keyword>
<keyword evidence="6" id="KW-0012">Acyltransferase</keyword>
<feature type="transmembrane region" description="Helical" evidence="7">
    <location>
        <begin position="74"/>
        <end position="92"/>
    </location>
</feature>
<name>A0AAT9FP31_9BACT</name>
<evidence type="ECO:0000256" key="3">
    <source>
        <dbReference type="ARBA" id="ARBA00022519"/>
    </source>
</evidence>
<feature type="transmembrane region" description="Helical" evidence="7">
    <location>
        <begin position="33"/>
        <end position="53"/>
    </location>
</feature>
<proteinExistence type="predicted"/>
<keyword evidence="2" id="KW-1003">Cell membrane</keyword>
<dbReference type="Pfam" id="PF03279">
    <property type="entry name" value="Lip_A_acyltrans"/>
    <property type="match status" value="1"/>
</dbReference>
<organism evidence="8">
    <name type="scientific">Oceaniferula spumae</name>
    <dbReference type="NCBI Taxonomy" id="2979115"/>
    <lineage>
        <taxon>Bacteria</taxon>
        <taxon>Pseudomonadati</taxon>
        <taxon>Verrucomicrobiota</taxon>
        <taxon>Verrucomicrobiia</taxon>
        <taxon>Verrucomicrobiales</taxon>
        <taxon>Verrucomicrobiaceae</taxon>
        <taxon>Oceaniferula</taxon>
    </lineage>
</organism>
<evidence type="ECO:0000256" key="5">
    <source>
        <dbReference type="ARBA" id="ARBA00023136"/>
    </source>
</evidence>
<dbReference type="GO" id="GO:0016746">
    <property type="term" value="F:acyltransferase activity"/>
    <property type="evidence" value="ECO:0007669"/>
    <property type="project" value="UniProtKB-KW"/>
</dbReference>